<accession>A0ABM6TER3</accession>
<dbReference type="Pfam" id="PF02151">
    <property type="entry name" value="UVR"/>
    <property type="match status" value="1"/>
</dbReference>
<keyword evidence="3" id="KW-0227">DNA damage</keyword>
<dbReference type="Proteomes" id="UP000240527">
    <property type="component" value="Chromosome"/>
</dbReference>
<name>A0ABM6TER3_9CAUL</name>
<dbReference type="EMBL" id="CP027850">
    <property type="protein sequence ID" value="AVQ01604.1"/>
    <property type="molecule type" value="Genomic_DNA"/>
</dbReference>
<evidence type="ECO:0000256" key="2">
    <source>
        <dbReference type="ARBA" id="ARBA00022881"/>
    </source>
</evidence>
<evidence type="ECO:0000259" key="5">
    <source>
        <dbReference type="PROSITE" id="PS50151"/>
    </source>
</evidence>
<evidence type="ECO:0000256" key="3">
    <source>
        <dbReference type="ARBA" id="ARBA00023236"/>
    </source>
</evidence>
<evidence type="ECO:0000313" key="6">
    <source>
        <dbReference type="EMBL" id="AVQ01604.1"/>
    </source>
</evidence>
<keyword evidence="3" id="KW-0742">SOS response</keyword>
<dbReference type="RefSeq" id="WP_013078508.1">
    <property type="nucleotide sequence ID" value="NZ_CP027850.1"/>
</dbReference>
<dbReference type="PROSITE" id="PS50151">
    <property type="entry name" value="UVR"/>
    <property type="match status" value="1"/>
</dbReference>
<dbReference type="SUPFAM" id="SSF46600">
    <property type="entry name" value="C-terminal UvrC-binding domain of UvrB"/>
    <property type="match status" value="1"/>
</dbReference>
<evidence type="ECO:0000256" key="4">
    <source>
        <dbReference type="SAM" id="MobiDB-lite"/>
    </source>
</evidence>
<dbReference type="InterPro" id="IPR036876">
    <property type="entry name" value="UVR_dom_sf"/>
</dbReference>
<dbReference type="Gene3D" id="4.10.860.10">
    <property type="entry name" value="UVR domain"/>
    <property type="match status" value="1"/>
</dbReference>
<feature type="domain" description="UVR" evidence="5">
    <location>
        <begin position="1"/>
        <end position="36"/>
    </location>
</feature>
<evidence type="ECO:0000256" key="1">
    <source>
        <dbReference type="ARBA" id="ARBA00022769"/>
    </source>
</evidence>
<gene>
    <name evidence="6" type="ORF">B7G68_06925</name>
</gene>
<sequence>MSHLDELKAQLEVAVAAEDFEAAAKLRDHILSIQHSALVRDVEAPSQASYFQREVPGRMGLGTDQPVPLKPEGWVPPVKPDPMTAGHSRGGRRRKG</sequence>
<dbReference type="InterPro" id="IPR001943">
    <property type="entry name" value="UVR_dom"/>
</dbReference>
<keyword evidence="2" id="KW-0267">Excision nuclease</keyword>
<reference evidence="6 7" key="1">
    <citation type="journal article" date="2015" name="Biotechnol. Bioeng.">
        <title>Genome sequence and phenotypic characterization of Caulobacter segnis.</title>
        <authorList>
            <person name="Patel S."/>
            <person name="Fletcher B."/>
            <person name="Scott D.C."/>
            <person name="Ely B."/>
        </authorList>
    </citation>
    <scope>NUCLEOTIDE SEQUENCE [LARGE SCALE GENOMIC DNA]</scope>
    <source>
        <strain evidence="6 7">TK0059</strain>
    </source>
</reference>
<keyword evidence="1" id="KW-0228">DNA excision</keyword>
<feature type="region of interest" description="Disordered" evidence="4">
    <location>
        <begin position="54"/>
        <end position="96"/>
    </location>
</feature>
<protein>
    <submittedName>
        <fullName evidence="6">Excinuclease ABC subunit B</fullName>
    </submittedName>
</protein>
<evidence type="ECO:0000313" key="7">
    <source>
        <dbReference type="Proteomes" id="UP000240527"/>
    </source>
</evidence>
<keyword evidence="7" id="KW-1185">Reference proteome</keyword>
<keyword evidence="2" id="KW-0234">DNA repair</keyword>
<organism evidence="6 7">
    <name type="scientific">Caulobacter segnis</name>
    <dbReference type="NCBI Taxonomy" id="88688"/>
    <lineage>
        <taxon>Bacteria</taxon>
        <taxon>Pseudomonadati</taxon>
        <taxon>Pseudomonadota</taxon>
        <taxon>Alphaproteobacteria</taxon>
        <taxon>Caulobacterales</taxon>
        <taxon>Caulobacteraceae</taxon>
        <taxon>Caulobacter</taxon>
    </lineage>
</organism>
<proteinExistence type="predicted"/>